<organism evidence="1 2">
    <name type="scientific">Mesonia algae</name>
    <dbReference type="NCBI Taxonomy" id="213248"/>
    <lineage>
        <taxon>Bacteria</taxon>
        <taxon>Pseudomonadati</taxon>
        <taxon>Bacteroidota</taxon>
        <taxon>Flavobacteriia</taxon>
        <taxon>Flavobacteriales</taxon>
        <taxon>Flavobacteriaceae</taxon>
        <taxon>Mesonia</taxon>
    </lineage>
</organism>
<name>A0A2W7I3X9_9FLAO</name>
<evidence type="ECO:0000313" key="1">
    <source>
        <dbReference type="EMBL" id="PZW41591.1"/>
    </source>
</evidence>
<dbReference type="Proteomes" id="UP000249542">
    <property type="component" value="Unassembled WGS sequence"/>
</dbReference>
<proteinExistence type="predicted"/>
<comment type="caution">
    <text evidence="1">The sequence shown here is derived from an EMBL/GenBank/DDBJ whole genome shotgun (WGS) entry which is preliminary data.</text>
</comment>
<sequence length="150" mass="16939">MSDKTYGIGGTEVRQEAAEALQEIPQNRTLLIEKLTHNQPVKAEMIKGLKKIDDVFNHYQPNVEMEFSNKDGVESKETLNFTNLGDFGRNGIVNQSDFLKDLDTEKEQYVKIIKQLKSNKILKAALTDPEAKQALLTSIETLISELESNK</sequence>
<dbReference type="EMBL" id="QKYV01000003">
    <property type="protein sequence ID" value="PZW41591.1"/>
    <property type="molecule type" value="Genomic_DNA"/>
</dbReference>
<accession>A0A2W7I3X9</accession>
<keyword evidence="2" id="KW-1185">Reference proteome</keyword>
<gene>
    <name evidence="1" type="ORF">LX95_01272</name>
</gene>
<evidence type="ECO:0000313" key="2">
    <source>
        <dbReference type="Proteomes" id="UP000249542"/>
    </source>
</evidence>
<reference evidence="1 2" key="1">
    <citation type="submission" date="2018-06" db="EMBL/GenBank/DDBJ databases">
        <title>Genomic Encyclopedia of Archaeal and Bacterial Type Strains, Phase II (KMG-II): from individual species to whole genera.</title>
        <authorList>
            <person name="Goeker M."/>
        </authorList>
    </citation>
    <scope>NUCLEOTIDE SEQUENCE [LARGE SCALE GENOMIC DNA]</scope>
    <source>
        <strain evidence="1 2">DSM 15361</strain>
    </source>
</reference>
<dbReference type="RefSeq" id="WP_111540596.1">
    <property type="nucleotide sequence ID" value="NZ_QKYV01000003.1"/>
</dbReference>
<dbReference type="AlphaFoldDB" id="A0A2W7I3X9"/>
<protein>
    <submittedName>
        <fullName evidence="1">Type VI secretion system (T6SS) VipA/Hcp2 family protein</fullName>
    </submittedName>
</protein>